<proteinExistence type="predicted"/>
<dbReference type="InterPro" id="IPR019300">
    <property type="entry name" value="CooT"/>
</dbReference>
<evidence type="ECO:0000313" key="1">
    <source>
        <dbReference type="EMBL" id="AEF83822.1"/>
    </source>
</evidence>
<dbReference type="AlphaFoldDB" id="F5YMP4"/>
<name>F5YMP4_TREPZ</name>
<gene>
    <name evidence="1" type="ordered locus">TREPR_3061</name>
</gene>
<reference evidence="1 2" key="2">
    <citation type="journal article" date="2011" name="ISME J.">
        <title>RNA-seq reveals cooperative metabolic interactions between two termite-gut spirochete species in co-culture.</title>
        <authorList>
            <person name="Rosenthal A.Z."/>
            <person name="Matson E.G."/>
            <person name="Eldar A."/>
            <person name="Leadbetter J.R."/>
        </authorList>
    </citation>
    <scope>NUCLEOTIDE SEQUENCE [LARGE SCALE GENOMIC DNA]</scope>
    <source>
        <strain evidence="2">ATCC BAA-887 / DSM 12427 / ZAS-2</strain>
    </source>
</reference>
<accession>F5YMP4</accession>
<evidence type="ECO:0000313" key="2">
    <source>
        <dbReference type="Proteomes" id="UP000009223"/>
    </source>
</evidence>
<dbReference type="KEGG" id="tpi:TREPR_3061"/>
<dbReference type="Pfam" id="PF10133">
    <property type="entry name" value="CooT"/>
    <property type="match status" value="1"/>
</dbReference>
<organism evidence="1 2">
    <name type="scientific">Treponema primitia (strain ATCC BAA-887 / DSM 12427 / ZAS-2)</name>
    <dbReference type="NCBI Taxonomy" id="545694"/>
    <lineage>
        <taxon>Bacteria</taxon>
        <taxon>Pseudomonadati</taxon>
        <taxon>Spirochaetota</taxon>
        <taxon>Spirochaetia</taxon>
        <taxon>Spirochaetales</taxon>
        <taxon>Treponemataceae</taxon>
        <taxon>Treponema</taxon>
    </lineage>
</organism>
<sequence length="151" mass="16390">MCLSTAYELGGDGTRKMLCEYVSVIKVVGDTITFTDLMGQELSVTGALESVDLVKNAIIISPFSISVSNAASGAGKKRYELIREIFNSCSGNQMRDVDVQEIETDDVDAYLAHMYQGEHFTSDKTVRGDGVVVFEIDASGLAQRVSFTEIS</sequence>
<dbReference type="OrthoDB" id="1752934at2"/>
<dbReference type="HOGENOM" id="CLU_1730613_0_0_12"/>
<dbReference type="Proteomes" id="UP000009223">
    <property type="component" value="Chromosome"/>
</dbReference>
<dbReference type="EMBL" id="CP001843">
    <property type="protein sequence ID" value="AEF83822.1"/>
    <property type="molecule type" value="Genomic_DNA"/>
</dbReference>
<dbReference type="RefSeq" id="WP_015707195.1">
    <property type="nucleotide sequence ID" value="NC_015578.1"/>
</dbReference>
<dbReference type="eggNOG" id="ENOG5030MEU">
    <property type="taxonomic scope" value="Bacteria"/>
</dbReference>
<keyword evidence="2" id="KW-1185">Reference proteome</keyword>
<protein>
    <submittedName>
        <fullName evidence="1">Uncharacterized protein</fullName>
    </submittedName>
</protein>
<reference evidence="2" key="1">
    <citation type="submission" date="2009-12" db="EMBL/GenBank/DDBJ databases">
        <title>Complete sequence of Treponema primitia strain ZAS-2.</title>
        <authorList>
            <person name="Tetu S.G."/>
            <person name="Matson E."/>
            <person name="Ren Q."/>
            <person name="Seshadri R."/>
            <person name="Elbourne L."/>
            <person name="Hassan K.A."/>
            <person name="Durkin A."/>
            <person name="Radune D."/>
            <person name="Mohamoud Y."/>
            <person name="Shay R."/>
            <person name="Jin S."/>
            <person name="Zhang X."/>
            <person name="Lucey K."/>
            <person name="Ballor N.R."/>
            <person name="Ottesen E."/>
            <person name="Rosenthal R."/>
            <person name="Allen A."/>
            <person name="Leadbetter J.R."/>
            <person name="Paulsen I.T."/>
        </authorList>
    </citation>
    <scope>NUCLEOTIDE SEQUENCE [LARGE SCALE GENOMIC DNA]</scope>
    <source>
        <strain evidence="2">ATCC BAA-887 / DSM 12427 / ZAS-2</strain>
    </source>
</reference>
<dbReference type="STRING" id="545694.TREPR_3061"/>